<evidence type="ECO:0000256" key="1">
    <source>
        <dbReference type="ARBA" id="ARBA00010688"/>
    </source>
</evidence>
<protein>
    <submittedName>
        <fullName evidence="5">Permease</fullName>
    </submittedName>
</protein>
<dbReference type="AlphaFoldDB" id="A0A0W7WDD7"/>
<accession>A0A0W7WDD7</accession>
<proteinExistence type="inferred from homology"/>
<dbReference type="PROSITE" id="PS00584">
    <property type="entry name" value="PFKB_KINASES_2"/>
    <property type="match status" value="1"/>
</dbReference>
<evidence type="ECO:0000256" key="3">
    <source>
        <dbReference type="ARBA" id="ARBA00022777"/>
    </source>
</evidence>
<dbReference type="InterPro" id="IPR050306">
    <property type="entry name" value="PfkB_Carbo_kinase"/>
</dbReference>
<keyword evidence="2" id="KW-0808">Transferase</keyword>
<dbReference type="InterPro" id="IPR029056">
    <property type="entry name" value="Ribokinase-like"/>
</dbReference>
<comment type="similarity">
    <text evidence="1">Belongs to the carbohydrate kinase PfkB family.</text>
</comment>
<dbReference type="NCBIfam" id="TIGR04382">
    <property type="entry name" value="myo_inos_iolC_N"/>
    <property type="match status" value="1"/>
</dbReference>
<dbReference type="OrthoDB" id="9792663at2"/>
<dbReference type="Pfam" id="PF00294">
    <property type="entry name" value="PfkB"/>
    <property type="match status" value="1"/>
</dbReference>
<dbReference type="PANTHER" id="PTHR43085:SF49">
    <property type="entry name" value="5-DEHYDRO-2-DEOXYGLUCONOKINASE"/>
    <property type="match status" value="1"/>
</dbReference>
<dbReference type="Proteomes" id="UP000054396">
    <property type="component" value="Unassembled WGS sequence"/>
</dbReference>
<sequence>MERLQAGIRKGRFMVLGRAGMDLFADPPGTASDHAETFRADLGGSSANICAGLCKLGLRAALVTSLSDDNVGRFCLNRLRHYGVETDHVRVLGGEHRVSLAVYESRMDAFQVCIYRNNAVDFQVTEADIDRVDPAGFGALITAGTVLAAEPSRSATFHAFERARAAGLPVIFDIDYRPYSWPSPQVASEVLTRAGAQSDLVVGNDEEFDFMAGGPGRGRDMARTLAAEGRMVIYKMGAGGAVTFAEGREIATGIYPVTALKPVGAGDSFIAGLLAALAEGRPLREAVLRGSACAAIVVSRPGCAPAMPDTPALEAFLAAHPGPTDPEDPAPQA</sequence>
<dbReference type="InterPro" id="IPR011611">
    <property type="entry name" value="PfkB_dom"/>
</dbReference>
<evidence type="ECO:0000313" key="6">
    <source>
        <dbReference type="Proteomes" id="UP000054396"/>
    </source>
</evidence>
<dbReference type="InterPro" id="IPR002173">
    <property type="entry name" value="Carboh/pur_kinase_PfkB_CS"/>
</dbReference>
<feature type="domain" description="Carbohydrate kinase PfkB" evidence="4">
    <location>
        <begin position="14"/>
        <end position="308"/>
    </location>
</feature>
<dbReference type="SUPFAM" id="SSF53613">
    <property type="entry name" value="Ribokinase-like"/>
    <property type="match status" value="1"/>
</dbReference>
<dbReference type="Gene3D" id="3.40.1190.20">
    <property type="match status" value="1"/>
</dbReference>
<dbReference type="CDD" id="cd01166">
    <property type="entry name" value="KdgK"/>
    <property type="match status" value="1"/>
</dbReference>
<dbReference type="PANTHER" id="PTHR43085">
    <property type="entry name" value="HEXOKINASE FAMILY MEMBER"/>
    <property type="match status" value="1"/>
</dbReference>
<dbReference type="InterPro" id="IPR030830">
    <property type="entry name" value="Myo_inos_IolC"/>
</dbReference>
<gene>
    <name evidence="5" type="ORF">AVJ23_21655</name>
</gene>
<keyword evidence="3" id="KW-0418">Kinase</keyword>
<reference evidence="5 6" key="1">
    <citation type="submission" date="2015-12" db="EMBL/GenBank/DDBJ databases">
        <authorList>
            <person name="Shamseldin A."/>
            <person name="Moawad H."/>
            <person name="Abd El-Rahim W.M."/>
            <person name="Sadowsky M.J."/>
        </authorList>
    </citation>
    <scope>NUCLEOTIDE SEQUENCE [LARGE SCALE GENOMIC DNA]</scope>
    <source>
        <strain evidence="5 6">SJ5A-1</strain>
    </source>
</reference>
<dbReference type="STRING" id="1685382.AVJ23_21655"/>
<comment type="caution">
    <text evidence="5">The sequence shown here is derived from an EMBL/GenBank/DDBJ whole genome shotgun (WGS) entry which is preliminary data.</text>
</comment>
<organism evidence="5 6">
    <name type="scientific">Pseudoponticoccus marisrubri</name>
    <dbReference type="NCBI Taxonomy" id="1685382"/>
    <lineage>
        <taxon>Bacteria</taxon>
        <taxon>Pseudomonadati</taxon>
        <taxon>Pseudomonadota</taxon>
        <taxon>Alphaproteobacteria</taxon>
        <taxon>Rhodobacterales</taxon>
        <taxon>Roseobacteraceae</taxon>
        <taxon>Pseudoponticoccus</taxon>
    </lineage>
</organism>
<evidence type="ECO:0000259" key="4">
    <source>
        <dbReference type="Pfam" id="PF00294"/>
    </source>
</evidence>
<dbReference type="EMBL" id="LPXO01000031">
    <property type="protein sequence ID" value="KUF08651.1"/>
    <property type="molecule type" value="Genomic_DNA"/>
</dbReference>
<name>A0A0W7WDD7_9RHOB</name>
<dbReference type="RefSeq" id="WP_058864323.1">
    <property type="nucleotide sequence ID" value="NZ_LPXO01000031.1"/>
</dbReference>
<evidence type="ECO:0000256" key="2">
    <source>
        <dbReference type="ARBA" id="ARBA00022679"/>
    </source>
</evidence>
<keyword evidence="6" id="KW-1185">Reference proteome</keyword>
<evidence type="ECO:0000313" key="5">
    <source>
        <dbReference type="EMBL" id="KUF08651.1"/>
    </source>
</evidence>
<dbReference type="GO" id="GO:0016301">
    <property type="term" value="F:kinase activity"/>
    <property type="evidence" value="ECO:0007669"/>
    <property type="project" value="UniProtKB-KW"/>
</dbReference>